<reference evidence="7 8" key="1">
    <citation type="submission" date="2023-08" db="EMBL/GenBank/DDBJ databases">
        <authorList>
            <person name="Girao M."/>
            <person name="Carvalho M.F."/>
        </authorList>
    </citation>
    <scope>NUCLEOTIDE SEQUENCE [LARGE SCALE GENOMIC DNA]</scope>
    <source>
        <strain evidence="7 8">CC-R104</strain>
    </source>
</reference>
<accession>A0ABU7JQV5</accession>
<evidence type="ECO:0000256" key="1">
    <source>
        <dbReference type="ARBA" id="ARBA00023015"/>
    </source>
</evidence>
<dbReference type="Pfam" id="PF00440">
    <property type="entry name" value="TetR_N"/>
    <property type="match status" value="1"/>
</dbReference>
<keyword evidence="1" id="KW-0805">Transcription regulation</keyword>
<dbReference type="InterPro" id="IPR050109">
    <property type="entry name" value="HTH-type_TetR-like_transc_reg"/>
</dbReference>
<keyword evidence="2 4" id="KW-0238">DNA-binding</keyword>
<dbReference type="SUPFAM" id="SSF46689">
    <property type="entry name" value="Homeodomain-like"/>
    <property type="match status" value="1"/>
</dbReference>
<dbReference type="EMBL" id="JAUZMZ010000037">
    <property type="protein sequence ID" value="MEE2032274.1"/>
    <property type="molecule type" value="Genomic_DNA"/>
</dbReference>
<evidence type="ECO:0000313" key="8">
    <source>
        <dbReference type="Proteomes" id="UP001331936"/>
    </source>
</evidence>
<dbReference type="InterPro" id="IPR001647">
    <property type="entry name" value="HTH_TetR"/>
</dbReference>
<dbReference type="Gene3D" id="1.10.10.60">
    <property type="entry name" value="Homeodomain-like"/>
    <property type="match status" value="1"/>
</dbReference>
<evidence type="ECO:0000256" key="3">
    <source>
        <dbReference type="ARBA" id="ARBA00023163"/>
    </source>
</evidence>
<proteinExistence type="predicted"/>
<feature type="DNA-binding region" description="H-T-H motif" evidence="4">
    <location>
        <begin position="41"/>
        <end position="60"/>
    </location>
</feature>
<sequence>MHPTVWERVDGRRGPAPSHTRNDVAAAAIELADDGGLPAVSTRRIAQKLGVSQSALYRYVSGRDDVLDLMVDAVAGEIDLDIPLRGKPIDDLTGLATRAKNVHVRYPWLLDFPVEPMRAGPRSIDFLEYALRAMAPVEVPGPVKLQAVAILNTLVQQFARAEIGAGMASQERRVAQALFLHKTAHDGGHPNLAAALEIRDSGLDQPVDLFESVLRRVLEGFLSPD</sequence>
<evidence type="ECO:0000313" key="7">
    <source>
        <dbReference type="EMBL" id="MEE2032274.1"/>
    </source>
</evidence>
<dbReference type="PANTHER" id="PTHR30055">
    <property type="entry name" value="HTH-TYPE TRANSCRIPTIONAL REGULATOR RUTR"/>
    <property type="match status" value="1"/>
</dbReference>
<dbReference type="PROSITE" id="PS50977">
    <property type="entry name" value="HTH_TETR_2"/>
    <property type="match status" value="1"/>
</dbReference>
<dbReference type="PANTHER" id="PTHR30055:SF151">
    <property type="entry name" value="TRANSCRIPTIONAL REGULATORY PROTEIN"/>
    <property type="match status" value="1"/>
</dbReference>
<evidence type="ECO:0000256" key="4">
    <source>
        <dbReference type="PROSITE-ProRule" id="PRU00335"/>
    </source>
</evidence>
<feature type="compositionally biased region" description="Basic and acidic residues" evidence="5">
    <location>
        <begin position="1"/>
        <end position="13"/>
    </location>
</feature>
<dbReference type="PRINTS" id="PR00455">
    <property type="entry name" value="HTHTETR"/>
</dbReference>
<evidence type="ECO:0000256" key="2">
    <source>
        <dbReference type="ARBA" id="ARBA00023125"/>
    </source>
</evidence>
<keyword evidence="3" id="KW-0804">Transcription</keyword>
<dbReference type="Gene3D" id="1.10.357.10">
    <property type="entry name" value="Tetracycline Repressor, domain 2"/>
    <property type="match status" value="1"/>
</dbReference>
<evidence type="ECO:0000256" key="5">
    <source>
        <dbReference type="SAM" id="MobiDB-lite"/>
    </source>
</evidence>
<feature type="domain" description="HTH tetR-type" evidence="6">
    <location>
        <begin position="18"/>
        <end position="78"/>
    </location>
</feature>
<dbReference type="InterPro" id="IPR004111">
    <property type="entry name" value="Repressor_TetR_C"/>
</dbReference>
<dbReference type="Proteomes" id="UP001331936">
    <property type="component" value="Unassembled WGS sequence"/>
</dbReference>
<name>A0ABU7JQV5_9NOCA</name>
<evidence type="ECO:0000259" key="6">
    <source>
        <dbReference type="PROSITE" id="PS50977"/>
    </source>
</evidence>
<dbReference type="Pfam" id="PF02909">
    <property type="entry name" value="TetR_C_1"/>
    <property type="match status" value="1"/>
</dbReference>
<keyword evidence="8" id="KW-1185">Reference proteome</keyword>
<protein>
    <submittedName>
        <fullName evidence="7">TetR/AcrR family transcriptional regulator</fullName>
    </submittedName>
</protein>
<organism evidence="7 8">
    <name type="scientific">Rhodococcus chondri</name>
    <dbReference type="NCBI Taxonomy" id="3065941"/>
    <lineage>
        <taxon>Bacteria</taxon>
        <taxon>Bacillati</taxon>
        <taxon>Actinomycetota</taxon>
        <taxon>Actinomycetes</taxon>
        <taxon>Mycobacteriales</taxon>
        <taxon>Nocardiaceae</taxon>
        <taxon>Rhodococcus</taxon>
    </lineage>
</organism>
<comment type="caution">
    <text evidence="7">The sequence shown here is derived from an EMBL/GenBank/DDBJ whole genome shotgun (WGS) entry which is preliminary data.</text>
</comment>
<feature type="region of interest" description="Disordered" evidence="5">
    <location>
        <begin position="1"/>
        <end position="20"/>
    </location>
</feature>
<dbReference type="InterPro" id="IPR036271">
    <property type="entry name" value="Tet_transcr_reg_TetR-rel_C_sf"/>
</dbReference>
<gene>
    <name evidence="7" type="ORF">Q8814_09175</name>
</gene>
<dbReference type="RefSeq" id="WP_330151698.1">
    <property type="nucleotide sequence ID" value="NZ_JAUZMZ010000037.1"/>
</dbReference>
<dbReference type="SUPFAM" id="SSF48498">
    <property type="entry name" value="Tetracyclin repressor-like, C-terminal domain"/>
    <property type="match status" value="1"/>
</dbReference>
<dbReference type="InterPro" id="IPR009057">
    <property type="entry name" value="Homeodomain-like_sf"/>
</dbReference>